<dbReference type="Proteomes" id="UP000650833">
    <property type="component" value="Unassembled WGS sequence"/>
</dbReference>
<name>A0A8H7QQZ3_9FUNG</name>
<evidence type="ECO:0000256" key="1">
    <source>
        <dbReference type="SAM" id="MobiDB-lite"/>
    </source>
</evidence>
<feature type="region of interest" description="Disordered" evidence="1">
    <location>
        <begin position="1196"/>
        <end position="1247"/>
    </location>
</feature>
<feature type="compositionally biased region" description="Basic residues" evidence="1">
    <location>
        <begin position="1196"/>
        <end position="1215"/>
    </location>
</feature>
<sequence>MYYKEIIYAKIQSVKYQRNSKTIPTCVDCGLVGHYNKNYYKCSKYNPDTADSVGTSCKRNQSYEMKQEKKEAKQQKTNNINVVCSNCKEVGHSSSRSPLCKNHLSSKLEVFNNNLGKAHQSFTRKIPFRSCIRNNESIIATTSSSVNPQSAATIKSRIISACEDVRQLIFRAQIFVNYYILMHKDDITPDCIFKQNFWYSICQLVNNRKATNGTALPSDMIPAWDTFRIKYPAIIYKVKLASGNSQCISEACTVVATSYLNNIVELFEAKVLRYIRYILQNAFMTMSPDHVAKVAKEFCYQMVCQGNPVWPKSIQLSEGEQSRIKEVCMPLSTHIDVQVTLKSLSASPGKFVRSLAYILSEYEREHLAHNPYDVRRLPLPRLFTISPSPSFRWRFVTISVNSLCCFTKEKLPRGYNAQLDLFCKYFDFKGLGFKSIDDLRPNGLNNVLFSNTIKSDGFTVDFLFEKRRATALKEVKKDIENHDLVLEDFEYEEVERIYQPVFIDPGRKAVYTAAIGLDTSNHQIRQCSTKEYYNLTGSTKYSSRLQKLKDSKGLTSIETNIPTQKTCSSILYDRFIQYIIIHKDKLFAFYGKDTAKDRFFLYQGRQRAPEIMVNMLLNGDKKYNKKKRNKMKRKKWRKMKKAAKKSNERLDRKARAKKKINDNDVSGTVGTHDVTNFEMKQEKKEAKQQKTNNTNVVCSNCKEVGHGTSRSPLCKNHLSSKLEVFNNNLGKAHQSFTRKIPFRSCIRNNESIIATTSSSANPQSAATIKSRIISALNNRKATNGTTLPSDIIPAWDTFRIKYPAIIYKVNLASGNSQCISEACTVVATSYLNNIAELFEAKVLRYIRYILQNAFMTMSPDHVAKVAKEFCYQMVCKGNPVWPKSIQLSEGEQSRIKEVCMPLSTHIDVQVTLKSLSASSGKFVRSLAYILSEYEREHLAHNPYDVRSLPLPRLFTISPSPSFRWEFVTISTNSLCCFTKEKLPRGYNAQLNLFYKYFDFKGLGFKSIDDLRPNGLNNVLFSNTIKSDGFTVDFLFEKRKATALKEVKKDIQNHDLVLEDFEYEEVERIYQPVFIDPGRKAMYTAAIGLDTSNHQIRQCSTKEYYNLTGSTKYSSRLQKLKDSKGLTSIETNIPTQKTCSSILYDRFIQYIIIHKDKLFAFYGKDTAKDRFFLYQGRQRAPEIMVNMLLNGDKKYNKKKRNKTKRKKWRKMKKAAKKSNERLDRKARAKKKINDNDVSGTVGTHDVTK</sequence>
<gene>
    <name evidence="2" type="ORF">INT46_003351</name>
</gene>
<keyword evidence="3" id="KW-1185">Reference proteome</keyword>
<dbReference type="AlphaFoldDB" id="A0A8H7QQZ3"/>
<evidence type="ECO:0000313" key="3">
    <source>
        <dbReference type="Proteomes" id="UP000650833"/>
    </source>
</evidence>
<reference evidence="2" key="1">
    <citation type="submission" date="2020-12" db="EMBL/GenBank/DDBJ databases">
        <title>Metabolic potential, ecology and presence of endohyphal bacteria is reflected in genomic diversity of Mucoromycotina.</title>
        <authorList>
            <person name="Muszewska A."/>
            <person name="Okrasinska A."/>
            <person name="Steczkiewicz K."/>
            <person name="Drgas O."/>
            <person name="Orlowska M."/>
            <person name="Perlinska-Lenart U."/>
            <person name="Aleksandrzak-Piekarczyk T."/>
            <person name="Szatraj K."/>
            <person name="Zielenkiewicz U."/>
            <person name="Pilsyk S."/>
            <person name="Malc E."/>
            <person name="Mieczkowski P."/>
            <person name="Kruszewska J.S."/>
            <person name="Biernat P."/>
            <person name="Pawlowska J."/>
        </authorList>
    </citation>
    <scope>NUCLEOTIDE SEQUENCE</scope>
    <source>
        <strain evidence="2">CBS 226.32</strain>
    </source>
</reference>
<comment type="caution">
    <text evidence="2">The sequence shown here is derived from an EMBL/GenBank/DDBJ whole genome shotgun (WGS) entry which is preliminary data.</text>
</comment>
<accession>A0A8H7QQZ3</accession>
<organism evidence="2 3">
    <name type="scientific">Mucor plumbeus</name>
    <dbReference type="NCBI Taxonomy" id="97098"/>
    <lineage>
        <taxon>Eukaryota</taxon>
        <taxon>Fungi</taxon>
        <taxon>Fungi incertae sedis</taxon>
        <taxon>Mucoromycota</taxon>
        <taxon>Mucoromycotina</taxon>
        <taxon>Mucoromycetes</taxon>
        <taxon>Mucorales</taxon>
        <taxon>Mucorineae</taxon>
        <taxon>Mucoraceae</taxon>
        <taxon>Mucor</taxon>
    </lineage>
</organism>
<protein>
    <submittedName>
        <fullName evidence="2">Uncharacterized protein</fullName>
    </submittedName>
</protein>
<evidence type="ECO:0000313" key="2">
    <source>
        <dbReference type="EMBL" id="KAG2197189.1"/>
    </source>
</evidence>
<dbReference type="EMBL" id="JAEPRC010000440">
    <property type="protein sequence ID" value="KAG2197189.1"/>
    <property type="molecule type" value="Genomic_DNA"/>
</dbReference>
<proteinExistence type="predicted"/>
<dbReference type="OrthoDB" id="2285535at2759"/>